<keyword evidence="3" id="KW-1185">Reference proteome</keyword>
<gene>
    <name evidence="2" type="ordered locus">Palpr_0524</name>
</gene>
<keyword evidence="1" id="KW-0812">Transmembrane</keyword>
<dbReference type="EMBL" id="CP002345">
    <property type="protein sequence ID" value="ADQ78683.1"/>
    <property type="molecule type" value="Genomic_DNA"/>
</dbReference>
<keyword evidence="1" id="KW-0472">Membrane</keyword>
<dbReference type="OrthoDB" id="1331475at2"/>
<dbReference type="HOGENOM" id="CLU_1146339_0_0_10"/>
<feature type="transmembrane region" description="Helical" evidence="1">
    <location>
        <begin position="215"/>
        <end position="236"/>
    </location>
</feature>
<sequence>MKNKIALIKLGYVDRFVNFNKIKKWKSDLFEVTEIYCREYLPESDVDDNYFDLKYTKNKLGSIISCPSGSDFAVAIMPYRLVDNFYMHRVGGNCVIISLYEISDILIRDQISMENFITKQLYEICALKYLAGDLSSDEVYNFVHRDTRGCLFDMNGERTNILYNTEKPIICDSCKDRFKKEQINAKVISVLEKELKKIKKPPILQIEKHIKKYPLATMIMSGIVAIILNLLANLLWDIFKKS</sequence>
<dbReference type="AlphaFoldDB" id="E4T1T9"/>
<dbReference type="RefSeq" id="WP_013444052.1">
    <property type="nucleotide sequence ID" value="NC_014734.1"/>
</dbReference>
<proteinExistence type="predicted"/>
<name>E4T1T9_PALPW</name>
<dbReference type="KEGG" id="ppn:Palpr_0524"/>
<reference key="1">
    <citation type="submission" date="2010-11" db="EMBL/GenBank/DDBJ databases">
        <title>The complete genome of Paludibacter propionicigenes DSM 17365.</title>
        <authorList>
            <consortium name="US DOE Joint Genome Institute (JGI-PGF)"/>
            <person name="Lucas S."/>
            <person name="Copeland A."/>
            <person name="Lapidus A."/>
            <person name="Bruce D."/>
            <person name="Goodwin L."/>
            <person name="Pitluck S."/>
            <person name="Kyrpides N."/>
            <person name="Mavromatis K."/>
            <person name="Ivanova N."/>
            <person name="Munk A.C."/>
            <person name="Brettin T."/>
            <person name="Detter J.C."/>
            <person name="Han C."/>
            <person name="Tapia R."/>
            <person name="Land M."/>
            <person name="Hauser L."/>
            <person name="Markowitz V."/>
            <person name="Cheng J.-F."/>
            <person name="Hugenholtz P."/>
            <person name="Woyke T."/>
            <person name="Wu D."/>
            <person name="Gronow S."/>
            <person name="Wellnitz S."/>
            <person name="Brambilla E."/>
            <person name="Klenk H.-P."/>
            <person name="Eisen J.A."/>
        </authorList>
    </citation>
    <scope>NUCLEOTIDE SEQUENCE</scope>
    <source>
        <strain>WB4</strain>
    </source>
</reference>
<evidence type="ECO:0000313" key="2">
    <source>
        <dbReference type="EMBL" id="ADQ78683.1"/>
    </source>
</evidence>
<evidence type="ECO:0000313" key="3">
    <source>
        <dbReference type="Proteomes" id="UP000008718"/>
    </source>
</evidence>
<dbReference type="Proteomes" id="UP000008718">
    <property type="component" value="Chromosome"/>
</dbReference>
<reference evidence="2 3" key="2">
    <citation type="journal article" date="2011" name="Stand. Genomic Sci.">
        <title>Complete genome sequence of Paludibacter propionicigenes type strain (WB4).</title>
        <authorList>
            <person name="Gronow S."/>
            <person name="Munk C."/>
            <person name="Lapidus A."/>
            <person name="Nolan M."/>
            <person name="Lucas S."/>
            <person name="Hammon N."/>
            <person name="Deshpande S."/>
            <person name="Cheng J.F."/>
            <person name="Tapia R."/>
            <person name="Han C."/>
            <person name="Goodwin L."/>
            <person name="Pitluck S."/>
            <person name="Liolios K."/>
            <person name="Ivanova N."/>
            <person name="Mavromatis K."/>
            <person name="Mikhailova N."/>
            <person name="Pati A."/>
            <person name="Chen A."/>
            <person name="Palaniappan K."/>
            <person name="Land M."/>
            <person name="Hauser L."/>
            <person name="Chang Y.J."/>
            <person name="Jeffries C.D."/>
            <person name="Brambilla E."/>
            <person name="Rohde M."/>
            <person name="Goker M."/>
            <person name="Detter J.C."/>
            <person name="Woyke T."/>
            <person name="Bristow J."/>
            <person name="Eisen J.A."/>
            <person name="Markowitz V."/>
            <person name="Hugenholtz P."/>
            <person name="Kyrpides N.C."/>
            <person name="Klenk H.P."/>
        </authorList>
    </citation>
    <scope>NUCLEOTIDE SEQUENCE [LARGE SCALE GENOMIC DNA]</scope>
    <source>
        <strain evidence="3">DSM 17365 / JCM 13257 / WB4</strain>
    </source>
</reference>
<accession>E4T1T9</accession>
<organism evidence="2 3">
    <name type="scientific">Paludibacter propionicigenes (strain DSM 17365 / JCM 13257 / WB4)</name>
    <dbReference type="NCBI Taxonomy" id="694427"/>
    <lineage>
        <taxon>Bacteria</taxon>
        <taxon>Pseudomonadati</taxon>
        <taxon>Bacteroidota</taxon>
        <taxon>Bacteroidia</taxon>
        <taxon>Bacteroidales</taxon>
        <taxon>Paludibacteraceae</taxon>
        <taxon>Paludibacter</taxon>
    </lineage>
</organism>
<keyword evidence="1" id="KW-1133">Transmembrane helix</keyword>
<protein>
    <submittedName>
        <fullName evidence="2">Uncharacterized protein</fullName>
    </submittedName>
</protein>
<dbReference type="eggNOG" id="ENOG502ZC4Q">
    <property type="taxonomic scope" value="Bacteria"/>
</dbReference>
<evidence type="ECO:0000256" key="1">
    <source>
        <dbReference type="SAM" id="Phobius"/>
    </source>
</evidence>